<dbReference type="Proteomes" id="UP001189429">
    <property type="component" value="Unassembled WGS sequence"/>
</dbReference>
<feature type="region of interest" description="Disordered" evidence="1">
    <location>
        <begin position="384"/>
        <end position="413"/>
    </location>
</feature>
<evidence type="ECO:0000313" key="3">
    <source>
        <dbReference type="Proteomes" id="UP001189429"/>
    </source>
</evidence>
<keyword evidence="3" id="KW-1185">Reference proteome</keyword>
<reference evidence="2" key="1">
    <citation type="submission" date="2023-10" db="EMBL/GenBank/DDBJ databases">
        <authorList>
            <person name="Chen Y."/>
            <person name="Shah S."/>
            <person name="Dougan E. K."/>
            <person name="Thang M."/>
            <person name="Chan C."/>
        </authorList>
    </citation>
    <scope>NUCLEOTIDE SEQUENCE [LARGE SCALE GENOMIC DNA]</scope>
</reference>
<gene>
    <name evidence="2" type="ORF">PCOR1329_LOCUS70939</name>
</gene>
<proteinExistence type="predicted"/>
<evidence type="ECO:0000313" key="2">
    <source>
        <dbReference type="EMBL" id="CAK0890837.1"/>
    </source>
</evidence>
<evidence type="ECO:0008006" key="4">
    <source>
        <dbReference type="Google" id="ProtNLM"/>
    </source>
</evidence>
<feature type="region of interest" description="Disordered" evidence="1">
    <location>
        <begin position="81"/>
        <end position="147"/>
    </location>
</feature>
<evidence type="ECO:0000256" key="1">
    <source>
        <dbReference type="SAM" id="MobiDB-lite"/>
    </source>
</evidence>
<organism evidence="2 3">
    <name type="scientific">Prorocentrum cordatum</name>
    <dbReference type="NCBI Taxonomy" id="2364126"/>
    <lineage>
        <taxon>Eukaryota</taxon>
        <taxon>Sar</taxon>
        <taxon>Alveolata</taxon>
        <taxon>Dinophyceae</taxon>
        <taxon>Prorocentrales</taxon>
        <taxon>Prorocentraceae</taxon>
        <taxon>Prorocentrum</taxon>
    </lineage>
</organism>
<accession>A0ABN9WVH0</accession>
<comment type="caution">
    <text evidence="2">The sequence shown here is derived from an EMBL/GenBank/DDBJ whole genome shotgun (WGS) entry which is preliminary data.</text>
</comment>
<feature type="compositionally biased region" description="Pro residues" evidence="1">
    <location>
        <begin position="384"/>
        <end position="393"/>
    </location>
</feature>
<protein>
    <recommendedName>
        <fullName evidence="4">Anaphase-promoting complex subunit 1</fullName>
    </recommendedName>
</protein>
<sequence>MTMAWRRILRVRGWYVPPSGLTRGTTALDHEFGDHQMRVEDGVLMRTPRAEGPACPVAQESHGLGSTDAAELRTAASAPALMGPAPSVIGARALGGAPPGDDEQPSGHSHSPGPRPRTSRSASPEVGSPLPRAGARSRPRPPSVEDPTLVAMAGKHARHFVPERLPWQVLSRMTRVLQLCWGWSGLMALLKEVGIYQVDFQQHIGGERRRLSAAEPWTFEPLAVEWPLGSFFRPQALFCHPDGLGGLLVASPYALYAANGTAEGPQVWLREAGRAQIPASTALLCDWQAEGGAAALAAASACLLAAPAAGGVQMWRAGAAAAAEVPPPLPIDGAPWTLLAGASVPCAAVAALLPAREAAAGGRCALLAGWDGALLPVAVVPLPRGPGQPPPPGARVRPSVDAPLGGTDRPHDRGRLRWAARAPRAGASDGTPCPGGVAALTLEPLSGRLWAVLHSGDILAWDLFGASVVGRWRPAWPRGLAATGFVPAAVCEDPERGLLVLGRSTGLGAVLLFAESPWGPPLGVAGALEPSFAF</sequence>
<dbReference type="EMBL" id="CAUYUJ010019393">
    <property type="protein sequence ID" value="CAK0890837.1"/>
    <property type="molecule type" value="Genomic_DNA"/>
</dbReference>
<name>A0ABN9WVH0_9DINO</name>